<organism evidence="1">
    <name type="scientific">Shewanella oncorhynchi</name>
    <dbReference type="NCBI Taxonomy" id="2726434"/>
    <lineage>
        <taxon>Bacteria</taxon>
        <taxon>Pseudomonadati</taxon>
        <taxon>Pseudomonadota</taxon>
        <taxon>Gammaproteobacteria</taxon>
        <taxon>Alteromonadales</taxon>
        <taxon>Shewanellaceae</taxon>
        <taxon>Shewanella</taxon>
    </lineage>
</organism>
<dbReference type="AlphaFoldDB" id="A0AA50KGT2"/>
<sequence>MKQSESDKLLSKLLREYSTRFGWKCSRGFVFKKERESFFTILVTGIPKAKKLSWSISFKHYDFDDVFWDVVKLPENKMQPLSFRACGAWVAPSMEIQSGSAFLNEWEEEKISEQIRNIFEELDPLSIKVASSINTFSSNLEVLENYYAQLMGKYPNAVRTIWVERLLTRLLESNLKEAKEISDARIAEGDEGGFNYAGRSLYKLANEYIETFKNT</sequence>
<evidence type="ECO:0000313" key="1">
    <source>
        <dbReference type="EMBL" id="WMB74848.1"/>
    </source>
</evidence>
<dbReference type="EMBL" id="CP132914">
    <property type="protein sequence ID" value="WMB74848.1"/>
    <property type="molecule type" value="Genomic_DNA"/>
</dbReference>
<dbReference type="GeneID" id="301339460"/>
<protein>
    <submittedName>
        <fullName evidence="1">Uncharacterized protein</fullName>
    </submittedName>
</protein>
<gene>
    <name evidence="1" type="ORF">RA178_09715</name>
</gene>
<proteinExistence type="predicted"/>
<dbReference type="RefSeq" id="WP_306685253.1">
    <property type="nucleotide sequence ID" value="NZ_CP132914.1"/>
</dbReference>
<accession>A0AA50KGT2</accession>
<dbReference type="KEGG" id="sog:RA178_09715"/>
<name>A0AA50KGT2_9GAMM</name>
<reference evidence="1" key="1">
    <citation type="submission" date="2023-08" db="EMBL/GenBank/DDBJ databases">
        <title>Complete genome sequence of Shewanella oncorhynchi Z-P2, a siderophore putrebactin-producing bacterium.</title>
        <authorList>
            <person name="Zhang Y."/>
        </authorList>
    </citation>
    <scope>NUCLEOTIDE SEQUENCE</scope>
    <source>
        <strain evidence="1">Z-P2</strain>
    </source>
</reference>
<dbReference type="Proteomes" id="UP001236800">
    <property type="component" value="Chromosome"/>
</dbReference>